<dbReference type="Gene3D" id="3.30.70.1440">
    <property type="entry name" value="Multidrug efflux transporter AcrB pore domain"/>
    <property type="match status" value="1"/>
</dbReference>
<keyword evidence="1" id="KW-0812">Transmembrane</keyword>
<evidence type="ECO:0000313" key="3">
    <source>
        <dbReference type="Proteomes" id="UP000321595"/>
    </source>
</evidence>
<feature type="transmembrane region" description="Helical" evidence="1">
    <location>
        <begin position="392"/>
        <end position="412"/>
    </location>
</feature>
<evidence type="ECO:0000256" key="1">
    <source>
        <dbReference type="SAM" id="Phobius"/>
    </source>
</evidence>
<dbReference type="AlphaFoldDB" id="A0A5B8XSJ7"/>
<sequence>MNAWKTTLGFFIENKLIVLILMGLLVFGGLYTMPFAWDSDFPRDPVPVDAIPDIGENQQIVFTEWPGRSPRDIEDQISYPLTTALLGIPGVRTVRSYSMFGFSSIYVIFEEGVEFYWSRSRVLEKLNSLSEGLLPGGVNPMLGPDATALGQVFWYTLEGHTPGPDSKLVGGWDLHELRSVQDWTVRYALLAVDGVAEVASVGGHVREYQIDVSPEALRANDISIQEVAKAVRESNLDVGARTMEINQIEYVIRGVGFVKNTKDLEESVVALRGETPLRIRDLARVSIGPKERRGILDKEGAEAVGGVVVARYGENPMAVLKRVHEKIAEISPGLPTRELEDGTVSKVKIVPFYDRSELIQETLDTLSEALWQQILVTIIVVLLLLHHLRSSILISLMLPLGVLGTFGAMKVFGIDANIMSLAGIAIAIGTMVDMGIVFTENIVEYLEKEPDKPRGPLIRDAAAEVAPAVLTSLLTTLVSFFPVFALTDAEGKLFTPVAYTKTFAMLAAFLFSVLVLPAAAHLIVWKAPENLEKRGVRALFHQQHFRDWVLFGAGVVLTFFNVWMGLFVMLMAAVRFAVALSPARFKPWPKWIEIAVAVLAILWLLTENWMPLGWEDGILINLVFVGSIIFGLMGVFTVFLKVYPQVLRWTLDNKFTFLTLPALFVLFGLTAWQGFPKVFSWLPESVRTHEVVVDVAHSVPGFGREFMPPFDEGSFLVMPTTMPHASIGEAKKQLQMMDAAIKTIPEVEDVVGKLGRAESPLDPAPVSMYETVVTYKPKYRVEADGTRVRQWREHINTPEDIWQEIVAVAEVPGMTSAPLLQPINARIVMLQTGMRAPMGMKVRGPDLATIEKVGLALEDLLREVPGIRPETVFAERTEGKPYLEIRLKRESMARLGLSVQAVQDVIQVGVGGMPLTQTVEGRERYPVRVRYMREDRDSIEALMRLSVPTPSGAQVPLEQVAEIMYVRGPQSIKSEDTFLTGYVIFDKTAEVAEADVVERAQRFLQEKIDSGEFVLPAGVSYVFTGSYENQVRSEKRLKVLIPIALAVIFLLLYLQFRSTFSALIIYTGVVVAVSGGFILIWLYGQPWFLNFDVFGTSMQELFQVAPMNLSVAVWIGVIALVGIATDDGVVMSTYLKQQFDEFTPDTRAEIRARVLEAGLRRVRPCLLTTGTTLLALLPVVTSQGRGSDIMVPMAIPALGGMAIELVTLFIVPVLYCADQEIRLWWRQRNPLTELEEKDP</sequence>
<dbReference type="Gene3D" id="3.30.70.1320">
    <property type="entry name" value="Multidrug efflux transporter AcrB pore domain like"/>
    <property type="match status" value="1"/>
</dbReference>
<feature type="transmembrane region" description="Helical" evidence="1">
    <location>
        <begin position="548"/>
        <end position="576"/>
    </location>
</feature>
<dbReference type="Gene3D" id="3.30.2090.10">
    <property type="entry name" value="Multidrug efflux transporter AcrB TolC docking domain, DN and DC subdomains"/>
    <property type="match status" value="2"/>
</dbReference>
<dbReference type="SUPFAM" id="SSF82714">
    <property type="entry name" value="Multidrug efflux transporter AcrB TolC docking domain, DN and DC subdomains"/>
    <property type="match status" value="2"/>
</dbReference>
<keyword evidence="1" id="KW-1133">Transmembrane helix</keyword>
<dbReference type="EMBL" id="CP042467">
    <property type="protein sequence ID" value="QED27838.1"/>
    <property type="molecule type" value="Genomic_DNA"/>
</dbReference>
<dbReference type="RefSeq" id="WP_146959728.1">
    <property type="nucleotide sequence ID" value="NZ_CP042467.1"/>
</dbReference>
<dbReference type="OrthoDB" id="9798415at2"/>
<proteinExistence type="predicted"/>
<feature type="transmembrane region" description="Helical" evidence="1">
    <location>
        <begin position="1062"/>
        <end position="1083"/>
    </location>
</feature>
<feature type="transmembrane region" description="Helical" evidence="1">
    <location>
        <begin position="1104"/>
        <end position="1125"/>
    </location>
</feature>
<feature type="transmembrane region" description="Helical" evidence="1">
    <location>
        <begin position="655"/>
        <end position="675"/>
    </location>
</feature>
<dbReference type="KEGG" id="bbae:FRD01_11445"/>
<reference evidence="2 3" key="1">
    <citation type="submission" date="2019-08" db="EMBL/GenBank/DDBJ databases">
        <authorList>
            <person name="Liang Q."/>
        </authorList>
    </citation>
    <scope>NUCLEOTIDE SEQUENCE [LARGE SCALE GENOMIC DNA]</scope>
    <source>
        <strain evidence="2 3">V1718</strain>
    </source>
</reference>
<feature type="transmembrane region" description="Helical" evidence="1">
    <location>
        <begin position="1193"/>
        <end position="1217"/>
    </location>
</feature>
<dbReference type="SUPFAM" id="SSF82693">
    <property type="entry name" value="Multidrug efflux transporter AcrB pore domain, PN1, PN2, PC1 and PC2 subdomains"/>
    <property type="match status" value="2"/>
</dbReference>
<dbReference type="PANTHER" id="PTHR32063">
    <property type="match status" value="1"/>
</dbReference>
<gene>
    <name evidence="2" type="ORF">FRD01_11445</name>
</gene>
<dbReference type="PRINTS" id="PR00702">
    <property type="entry name" value="ACRIFLAVINRP"/>
</dbReference>
<keyword evidence="3" id="KW-1185">Reference proteome</keyword>
<evidence type="ECO:0000313" key="2">
    <source>
        <dbReference type="EMBL" id="QED27838.1"/>
    </source>
</evidence>
<dbReference type="Proteomes" id="UP000321595">
    <property type="component" value="Chromosome"/>
</dbReference>
<dbReference type="GO" id="GO:0005886">
    <property type="term" value="C:plasma membrane"/>
    <property type="evidence" value="ECO:0007669"/>
    <property type="project" value="TreeGrafter"/>
</dbReference>
<dbReference type="InterPro" id="IPR001036">
    <property type="entry name" value="Acrflvin-R"/>
</dbReference>
<feature type="transmembrane region" description="Helical" evidence="1">
    <location>
        <begin position="618"/>
        <end position="643"/>
    </location>
</feature>
<dbReference type="SUPFAM" id="SSF82866">
    <property type="entry name" value="Multidrug efflux transporter AcrB transmembrane domain"/>
    <property type="match status" value="2"/>
</dbReference>
<feature type="transmembrane region" description="Helical" evidence="1">
    <location>
        <begin position="588"/>
        <end position="606"/>
    </location>
</feature>
<organism evidence="2 3">
    <name type="scientific">Microvenator marinus</name>
    <dbReference type="NCBI Taxonomy" id="2600177"/>
    <lineage>
        <taxon>Bacteria</taxon>
        <taxon>Deltaproteobacteria</taxon>
        <taxon>Bradymonadales</taxon>
        <taxon>Microvenatoraceae</taxon>
        <taxon>Microvenator</taxon>
    </lineage>
</organism>
<feature type="transmembrane region" description="Helical" evidence="1">
    <location>
        <begin position="1039"/>
        <end position="1056"/>
    </location>
</feature>
<name>A0A5B8XSJ7_9DELT</name>
<dbReference type="InterPro" id="IPR027463">
    <property type="entry name" value="AcrB_DN_DC_subdom"/>
</dbReference>
<protein>
    <submittedName>
        <fullName evidence="2">Efflux RND transporter permease subunit</fullName>
    </submittedName>
</protein>
<feature type="transmembrane region" description="Helical" evidence="1">
    <location>
        <begin position="16"/>
        <end position="37"/>
    </location>
</feature>
<feature type="transmembrane region" description="Helical" evidence="1">
    <location>
        <begin position="461"/>
        <end position="483"/>
    </location>
</feature>
<feature type="transmembrane region" description="Helical" evidence="1">
    <location>
        <begin position="503"/>
        <end position="527"/>
    </location>
</feature>
<keyword evidence="1" id="KW-0472">Membrane</keyword>
<accession>A0A5B8XSJ7</accession>
<dbReference type="Gene3D" id="1.20.1640.10">
    <property type="entry name" value="Multidrug efflux transporter AcrB transmembrane domain"/>
    <property type="match status" value="3"/>
</dbReference>
<dbReference type="Pfam" id="PF00873">
    <property type="entry name" value="ACR_tran"/>
    <property type="match status" value="3"/>
</dbReference>
<feature type="transmembrane region" description="Helical" evidence="1">
    <location>
        <begin position="418"/>
        <end position="440"/>
    </location>
</feature>
<dbReference type="Gene3D" id="3.30.70.1430">
    <property type="entry name" value="Multidrug efflux transporter AcrB pore domain"/>
    <property type="match status" value="2"/>
</dbReference>
<dbReference type="GO" id="GO:0042910">
    <property type="term" value="F:xenobiotic transmembrane transporter activity"/>
    <property type="evidence" value="ECO:0007669"/>
    <property type="project" value="TreeGrafter"/>
</dbReference>
<dbReference type="PANTHER" id="PTHR32063:SF19">
    <property type="entry name" value="CATION EFFLUX SYSTEM PROTEIN CUSA"/>
    <property type="match status" value="1"/>
</dbReference>